<evidence type="ECO:0000313" key="3">
    <source>
        <dbReference type="Proteomes" id="UP000273083"/>
    </source>
</evidence>
<dbReference type="Proteomes" id="UP000273083">
    <property type="component" value="Unassembled WGS sequence"/>
</dbReference>
<dbReference type="InterPro" id="IPR009057">
    <property type="entry name" value="Homeodomain-like_sf"/>
</dbReference>
<evidence type="ECO:0000313" key="2">
    <source>
        <dbReference type="EMBL" id="ROR28499.1"/>
    </source>
</evidence>
<dbReference type="SUPFAM" id="SSF46689">
    <property type="entry name" value="Homeodomain-like"/>
    <property type="match status" value="1"/>
</dbReference>
<reference evidence="2 3" key="1">
    <citation type="submission" date="2018-11" db="EMBL/GenBank/DDBJ databases">
        <title>Genomic Encyclopedia of Type Strains, Phase IV (KMG-IV): sequencing the most valuable type-strain genomes for metagenomic binning, comparative biology and taxonomic classification.</title>
        <authorList>
            <person name="Goeker M."/>
        </authorList>
    </citation>
    <scope>NUCLEOTIDE SEQUENCE [LARGE SCALE GENOMIC DNA]</scope>
    <source>
        <strain evidence="2 3">DSM 26537</strain>
    </source>
</reference>
<name>A0A3N1XP91_9FIRM</name>
<organism evidence="2 3">
    <name type="scientific">Mobilisporobacter senegalensis</name>
    <dbReference type="NCBI Taxonomy" id="1329262"/>
    <lineage>
        <taxon>Bacteria</taxon>
        <taxon>Bacillati</taxon>
        <taxon>Bacillota</taxon>
        <taxon>Clostridia</taxon>
        <taxon>Lachnospirales</taxon>
        <taxon>Lachnospiraceae</taxon>
        <taxon>Mobilisporobacter</taxon>
    </lineage>
</organism>
<dbReference type="OrthoDB" id="2200281at2"/>
<comment type="caution">
    <text evidence="2">The sequence shown here is derived from an EMBL/GenBank/DDBJ whole genome shotgun (WGS) entry which is preliminary data.</text>
</comment>
<dbReference type="InterPro" id="IPR014875">
    <property type="entry name" value="Mor_transcription_activator"/>
</dbReference>
<protein>
    <submittedName>
        <fullName evidence="2">Mor transcription activator family protein</fullName>
    </submittedName>
</protein>
<keyword evidence="3" id="KW-1185">Reference proteome</keyword>
<dbReference type="RefSeq" id="WP_123609005.1">
    <property type="nucleotide sequence ID" value="NZ_RJVG01000004.1"/>
</dbReference>
<dbReference type="Gene3D" id="1.10.10.60">
    <property type="entry name" value="Homeodomain-like"/>
    <property type="match status" value="1"/>
</dbReference>
<proteinExistence type="predicted"/>
<feature type="domain" description="Mor transcription activator" evidence="1">
    <location>
        <begin position="5"/>
        <end position="89"/>
    </location>
</feature>
<dbReference type="AlphaFoldDB" id="A0A3N1XP91"/>
<gene>
    <name evidence="2" type="ORF">EDD66_10481</name>
</gene>
<dbReference type="EMBL" id="RJVG01000004">
    <property type="protein sequence ID" value="ROR28499.1"/>
    <property type="molecule type" value="Genomic_DNA"/>
</dbReference>
<evidence type="ECO:0000259" key="1">
    <source>
        <dbReference type="Pfam" id="PF08765"/>
    </source>
</evidence>
<sequence length="103" mass="12248">MEDDQSKKLEDYAGIYRDIAEFAGPDIVYLIYKNLRGQQVTFPKKLYTTECIIRQVIEEYNGTNLKQLATKYEYTERHLRKMIKEFSERGEKKVNIFKTGKKV</sequence>
<dbReference type="Pfam" id="PF08765">
    <property type="entry name" value="Mor"/>
    <property type="match status" value="1"/>
</dbReference>
<accession>A0A3N1XP91</accession>